<dbReference type="InterPro" id="IPR029058">
    <property type="entry name" value="AB_hydrolase_fold"/>
</dbReference>
<protein>
    <submittedName>
        <fullName evidence="5">Alpha/beta fold hydrolase</fullName>
    </submittedName>
</protein>
<dbReference type="PANTHER" id="PTHR43798:SF33">
    <property type="entry name" value="HYDROLASE, PUTATIVE (AFU_ORTHOLOGUE AFUA_2G14860)-RELATED"/>
    <property type="match status" value="1"/>
</dbReference>
<keyword evidence="2 5" id="KW-0378">Hydrolase</keyword>
<keyword evidence="6" id="KW-1185">Reference proteome</keyword>
<dbReference type="SUPFAM" id="SSF53474">
    <property type="entry name" value="alpha/beta-Hydrolases"/>
    <property type="match status" value="1"/>
</dbReference>
<evidence type="ECO:0000256" key="2">
    <source>
        <dbReference type="ARBA" id="ARBA00022801"/>
    </source>
</evidence>
<evidence type="ECO:0000256" key="3">
    <source>
        <dbReference type="SAM" id="SignalP"/>
    </source>
</evidence>
<evidence type="ECO:0000313" key="6">
    <source>
        <dbReference type="Proteomes" id="UP000475249"/>
    </source>
</evidence>
<dbReference type="Gene3D" id="3.40.50.1820">
    <property type="entry name" value="alpha/beta hydrolase"/>
    <property type="match status" value="1"/>
</dbReference>
<dbReference type="RefSeq" id="WP_161436315.1">
    <property type="nucleotide sequence ID" value="NZ_WXYO01000006.1"/>
</dbReference>
<comment type="similarity">
    <text evidence="1">Belongs to the peptidase S33 family.</text>
</comment>
<organism evidence="5 6">
    <name type="scientific">Poritiphilus flavus</name>
    <dbReference type="NCBI Taxonomy" id="2697053"/>
    <lineage>
        <taxon>Bacteria</taxon>
        <taxon>Pseudomonadati</taxon>
        <taxon>Bacteroidota</taxon>
        <taxon>Flavobacteriia</taxon>
        <taxon>Flavobacteriales</taxon>
        <taxon>Flavobacteriaceae</taxon>
        <taxon>Poritiphilus</taxon>
    </lineage>
</organism>
<evidence type="ECO:0000256" key="1">
    <source>
        <dbReference type="ARBA" id="ARBA00010088"/>
    </source>
</evidence>
<feature type="domain" description="AB hydrolase-1" evidence="4">
    <location>
        <begin position="69"/>
        <end position="319"/>
    </location>
</feature>
<dbReference type="Pfam" id="PF00561">
    <property type="entry name" value="Abhydrolase_1"/>
    <property type="match status" value="1"/>
</dbReference>
<dbReference type="AlphaFoldDB" id="A0A6L9EEW5"/>
<reference evidence="5 6" key="1">
    <citation type="submission" date="2020-01" db="EMBL/GenBank/DDBJ databases">
        <title>Bacteria diversity of Porities sp.</title>
        <authorList>
            <person name="Wang G."/>
        </authorList>
    </citation>
    <scope>NUCLEOTIDE SEQUENCE [LARGE SCALE GENOMIC DNA]</scope>
    <source>
        <strain evidence="5 6">R33</strain>
    </source>
</reference>
<evidence type="ECO:0000259" key="4">
    <source>
        <dbReference type="Pfam" id="PF00561"/>
    </source>
</evidence>
<dbReference type="InterPro" id="IPR050266">
    <property type="entry name" value="AB_hydrolase_sf"/>
</dbReference>
<accession>A0A6L9EEW5</accession>
<dbReference type="GO" id="GO:0006508">
    <property type="term" value="P:proteolysis"/>
    <property type="evidence" value="ECO:0007669"/>
    <property type="project" value="InterPro"/>
</dbReference>
<dbReference type="GO" id="GO:0016020">
    <property type="term" value="C:membrane"/>
    <property type="evidence" value="ECO:0007669"/>
    <property type="project" value="TreeGrafter"/>
</dbReference>
<evidence type="ECO:0000313" key="5">
    <source>
        <dbReference type="EMBL" id="NAS13277.1"/>
    </source>
</evidence>
<keyword evidence="3" id="KW-0732">Signal</keyword>
<comment type="caution">
    <text evidence="5">The sequence shown here is derived from an EMBL/GenBank/DDBJ whole genome shotgun (WGS) entry which is preliminary data.</text>
</comment>
<dbReference type="GO" id="GO:0008233">
    <property type="term" value="F:peptidase activity"/>
    <property type="evidence" value="ECO:0007669"/>
    <property type="project" value="InterPro"/>
</dbReference>
<dbReference type="InterPro" id="IPR002410">
    <property type="entry name" value="Peptidase_S33"/>
</dbReference>
<feature type="signal peptide" evidence="3">
    <location>
        <begin position="1"/>
        <end position="30"/>
    </location>
</feature>
<name>A0A6L9EEW5_9FLAO</name>
<feature type="chain" id="PRO_5026747375" evidence="3">
    <location>
        <begin position="31"/>
        <end position="335"/>
    </location>
</feature>
<dbReference type="InterPro" id="IPR000073">
    <property type="entry name" value="AB_hydrolase_1"/>
</dbReference>
<sequence length="335" mass="38340">MQNLSVFTRVHPLLSICLLLAFIGCGQSSGEIEKPEQSPPEMVNWFLASGDWERDPQLYVREYGTGQDTVIMLHGGWGASHDGFVNAVRDLRQDHRFIFYEQRGSLRSPFPDSLISYQAHIDDLEKLRIALQLEKVTLVGHSMGSVLASAYASAHPDRIEKLVLMSPAYLKNPIPEEDRKIMDQAFLKSEAFRERPEIEDELDKYGLNRKSPPLNSKENTIRARISFAQLMLFDVSKWPELENGKALYKGHVYSLTERTYPDGGWDFIQEFARREYPVTIIHGDHDWLDFEASILKKWTTEVPRITLDVIEDAGHLPWIDQSEKITGALRKALSP</sequence>
<proteinExistence type="inferred from homology"/>
<dbReference type="PRINTS" id="PR00793">
    <property type="entry name" value="PROAMNOPTASE"/>
</dbReference>
<dbReference type="EMBL" id="WXYO01000006">
    <property type="protein sequence ID" value="NAS13277.1"/>
    <property type="molecule type" value="Genomic_DNA"/>
</dbReference>
<dbReference type="PANTHER" id="PTHR43798">
    <property type="entry name" value="MONOACYLGLYCEROL LIPASE"/>
    <property type="match status" value="1"/>
</dbReference>
<gene>
    <name evidence="5" type="ORF">GTQ38_14765</name>
</gene>
<dbReference type="PRINTS" id="PR00111">
    <property type="entry name" value="ABHYDROLASE"/>
</dbReference>
<dbReference type="Proteomes" id="UP000475249">
    <property type="component" value="Unassembled WGS sequence"/>
</dbReference>